<keyword evidence="4 8" id="KW-0378">Hydrolase</keyword>
<gene>
    <name evidence="8" type="ORF">PsYK624_019570</name>
</gene>
<evidence type="ECO:0000256" key="4">
    <source>
        <dbReference type="ARBA" id="ARBA00022801"/>
    </source>
</evidence>
<evidence type="ECO:0000256" key="5">
    <source>
        <dbReference type="ARBA" id="ARBA00023098"/>
    </source>
</evidence>
<evidence type="ECO:0000256" key="1">
    <source>
        <dbReference type="ARBA" id="ARBA00004613"/>
    </source>
</evidence>
<reference evidence="8 9" key="1">
    <citation type="submission" date="2021-08" db="EMBL/GenBank/DDBJ databases">
        <title>Draft Genome Sequence of Phanerochaete sordida strain YK-624.</title>
        <authorList>
            <person name="Mori T."/>
            <person name="Dohra H."/>
            <person name="Suzuki T."/>
            <person name="Kawagishi H."/>
            <person name="Hirai H."/>
        </authorList>
    </citation>
    <scope>NUCLEOTIDE SEQUENCE [LARGE SCALE GENOMIC DNA]</scope>
    <source>
        <strain evidence="8 9">YK-624</strain>
    </source>
</reference>
<dbReference type="GO" id="GO:0005576">
    <property type="term" value="C:extracellular region"/>
    <property type="evidence" value="ECO:0007669"/>
    <property type="project" value="UniProtKB-SubCell"/>
</dbReference>
<dbReference type="OrthoDB" id="206848at2759"/>
<dbReference type="SUPFAM" id="SSF53474">
    <property type="entry name" value="alpha/beta-Hydrolases"/>
    <property type="match status" value="1"/>
</dbReference>
<comment type="caution">
    <text evidence="8">The sequence shown here is derived from an EMBL/GenBank/DDBJ whole genome shotgun (WGS) entry which is preliminary data.</text>
</comment>
<dbReference type="GO" id="GO:0016787">
    <property type="term" value="F:hydrolase activity"/>
    <property type="evidence" value="ECO:0007669"/>
    <property type="project" value="UniProtKB-KW"/>
</dbReference>
<dbReference type="InterPro" id="IPR029058">
    <property type="entry name" value="AB_hydrolase_fold"/>
</dbReference>
<dbReference type="Pfam" id="PF24708">
    <property type="entry name" value="Lip_C"/>
    <property type="match status" value="1"/>
</dbReference>
<dbReference type="PANTHER" id="PTHR34043">
    <property type="entry name" value="ALPHA/BETA-HYDROLASES SUPERFAMILY PROTEIN"/>
    <property type="match status" value="1"/>
</dbReference>
<evidence type="ECO:0000259" key="7">
    <source>
        <dbReference type="Pfam" id="PF24708"/>
    </source>
</evidence>
<comment type="subcellular location">
    <subcellularLocation>
        <location evidence="1">Secreted</location>
    </subcellularLocation>
</comment>
<keyword evidence="2" id="KW-0964">Secreted</keyword>
<evidence type="ECO:0000256" key="6">
    <source>
        <dbReference type="SAM" id="MobiDB-lite"/>
    </source>
</evidence>
<evidence type="ECO:0000313" key="9">
    <source>
        <dbReference type="Proteomes" id="UP000703269"/>
    </source>
</evidence>
<keyword evidence="3" id="KW-0732">Signal</keyword>
<dbReference type="GO" id="GO:0006629">
    <property type="term" value="P:lipid metabolic process"/>
    <property type="evidence" value="ECO:0007669"/>
    <property type="project" value="UniProtKB-KW"/>
</dbReference>
<dbReference type="Proteomes" id="UP000703269">
    <property type="component" value="Unassembled WGS sequence"/>
</dbReference>
<sequence>MSDSEPASAASRAADPIPLVIVEGFLGGAGPFLWGNFHSYCDPDGQLEAGEPRRKVIFASIGPVSSLHDRACELYYTLKGGTVDYGAEHSQASRHARYGRYHSSGLYPEWSPEKPVHFIGHSMGGPTVTKLQWLLGSGFFGKSETPDMVLSLVTVSSPFRGTQAVYTLGERTEGAPRVRPFSVGSFLTKGVHIASYLSPHMPSFLDMHADARSLSYMTTTFREFTRLLRQSNWGESRDAAPFDVTFEAADLREANGEGLPYPRTFYRSYAASMTSVDAATTKSDKPSMRYALLNPPLFVLSSAISSYDFSYIKPSPSVINVHHPRRSRRSSRSGPNRDALRANDGIVPVLSQWHPLNCSETTCRHWPREPAVPQDFSDLPDPVPGLWDVFEVPDATHISLVPFWYGTARQRAFWGSVGRWLREIDHQVAAEGFGEASLA</sequence>
<proteinExistence type="predicted"/>
<protein>
    <submittedName>
        <fullName evidence="8">Alpha/beta hydrolase fold-containing protein</fullName>
    </submittedName>
</protein>
<name>A0A9P3FZ28_9APHY</name>
<evidence type="ECO:0000313" key="8">
    <source>
        <dbReference type="EMBL" id="GJE85878.1"/>
    </source>
</evidence>
<keyword evidence="9" id="KW-1185">Reference proteome</keyword>
<keyword evidence="5" id="KW-0443">Lipid metabolism</keyword>
<dbReference type="PANTHER" id="PTHR34043:SF3">
    <property type="entry name" value="ALPHA_BETA-HYDROLASES SUPERFAMILY PROTEIN"/>
    <property type="match status" value="1"/>
</dbReference>
<feature type="region of interest" description="Disordered" evidence="6">
    <location>
        <begin position="321"/>
        <end position="341"/>
    </location>
</feature>
<dbReference type="EMBL" id="BPQB01000003">
    <property type="protein sequence ID" value="GJE85878.1"/>
    <property type="molecule type" value="Genomic_DNA"/>
</dbReference>
<evidence type="ECO:0000256" key="2">
    <source>
        <dbReference type="ARBA" id="ARBA00022525"/>
    </source>
</evidence>
<evidence type="ECO:0000256" key="3">
    <source>
        <dbReference type="ARBA" id="ARBA00022729"/>
    </source>
</evidence>
<dbReference type="AlphaFoldDB" id="A0A9P3FZ28"/>
<feature type="domain" description="Lipase-like C-terminal" evidence="7">
    <location>
        <begin position="18"/>
        <end position="169"/>
    </location>
</feature>
<dbReference type="Gene3D" id="3.40.50.1820">
    <property type="entry name" value="alpha/beta hydrolase"/>
    <property type="match status" value="1"/>
</dbReference>
<feature type="compositionally biased region" description="Basic residues" evidence="6">
    <location>
        <begin position="322"/>
        <end position="331"/>
    </location>
</feature>
<organism evidence="8 9">
    <name type="scientific">Phanerochaete sordida</name>
    <dbReference type="NCBI Taxonomy" id="48140"/>
    <lineage>
        <taxon>Eukaryota</taxon>
        <taxon>Fungi</taxon>
        <taxon>Dikarya</taxon>
        <taxon>Basidiomycota</taxon>
        <taxon>Agaricomycotina</taxon>
        <taxon>Agaricomycetes</taxon>
        <taxon>Polyporales</taxon>
        <taxon>Phanerochaetaceae</taxon>
        <taxon>Phanerochaete</taxon>
    </lineage>
</organism>
<dbReference type="InterPro" id="IPR056304">
    <property type="entry name" value="Lip-like_C"/>
</dbReference>
<accession>A0A9P3FZ28</accession>